<protein>
    <submittedName>
        <fullName evidence="2">Uncharacterized protein</fullName>
    </submittedName>
</protein>
<reference evidence="2 3" key="1">
    <citation type="journal article" date="2024" name="BMC Genomics">
        <title>De novo assembly and annotation of Popillia japonica's genome with initial clues to its potential as an invasive pest.</title>
        <authorList>
            <person name="Cucini C."/>
            <person name="Boschi S."/>
            <person name="Funari R."/>
            <person name="Cardaioli E."/>
            <person name="Iannotti N."/>
            <person name="Marturano G."/>
            <person name="Paoli F."/>
            <person name="Bruttini M."/>
            <person name="Carapelli A."/>
            <person name="Frati F."/>
            <person name="Nardi F."/>
        </authorList>
    </citation>
    <scope>NUCLEOTIDE SEQUENCE [LARGE SCALE GENOMIC DNA]</scope>
    <source>
        <strain evidence="2">DMR45628</strain>
    </source>
</reference>
<organism evidence="2 3">
    <name type="scientific">Popillia japonica</name>
    <name type="common">Japanese beetle</name>
    <dbReference type="NCBI Taxonomy" id="7064"/>
    <lineage>
        <taxon>Eukaryota</taxon>
        <taxon>Metazoa</taxon>
        <taxon>Ecdysozoa</taxon>
        <taxon>Arthropoda</taxon>
        <taxon>Hexapoda</taxon>
        <taxon>Insecta</taxon>
        <taxon>Pterygota</taxon>
        <taxon>Neoptera</taxon>
        <taxon>Endopterygota</taxon>
        <taxon>Coleoptera</taxon>
        <taxon>Polyphaga</taxon>
        <taxon>Scarabaeiformia</taxon>
        <taxon>Scarabaeidae</taxon>
        <taxon>Rutelinae</taxon>
        <taxon>Popillia</taxon>
    </lineage>
</organism>
<accession>A0AAW1IYG7</accession>
<sequence>MLIALEPNHLNLICNCHLHSFTKWNQWHWVAHRLAQHLQPSTPNMNVSPGRSKSNLRVSFSSTPVDARNMRQKLFNQSLNDSHLVQPSYNLQAERSGPPKQSLFDTIENKKNW</sequence>
<dbReference type="AlphaFoldDB" id="A0AAW1IYG7"/>
<evidence type="ECO:0000313" key="2">
    <source>
        <dbReference type="EMBL" id="KAK9695100.1"/>
    </source>
</evidence>
<dbReference type="Proteomes" id="UP001458880">
    <property type="component" value="Unassembled WGS sequence"/>
</dbReference>
<keyword evidence="3" id="KW-1185">Reference proteome</keyword>
<evidence type="ECO:0000256" key="1">
    <source>
        <dbReference type="SAM" id="MobiDB-lite"/>
    </source>
</evidence>
<gene>
    <name evidence="2" type="ORF">QE152_g33103</name>
</gene>
<comment type="caution">
    <text evidence="2">The sequence shown here is derived from an EMBL/GenBank/DDBJ whole genome shotgun (WGS) entry which is preliminary data.</text>
</comment>
<dbReference type="EMBL" id="JASPKY010000492">
    <property type="protein sequence ID" value="KAK9695100.1"/>
    <property type="molecule type" value="Genomic_DNA"/>
</dbReference>
<evidence type="ECO:0000313" key="3">
    <source>
        <dbReference type="Proteomes" id="UP001458880"/>
    </source>
</evidence>
<proteinExistence type="predicted"/>
<feature type="region of interest" description="Disordered" evidence="1">
    <location>
        <begin position="87"/>
        <end position="113"/>
    </location>
</feature>
<name>A0AAW1IYG7_POPJA</name>